<dbReference type="CDD" id="cd06563">
    <property type="entry name" value="GH20_chitobiase-like"/>
    <property type="match status" value="1"/>
</dbReference>
<gene>
    <name evidence="9" type="ORF">SAMN05421823_109123</name>
</gene>
<comment type="catalytic activity">
    <reaction evidence="1">
        <text>Hydrolysis of terminal non-reducing N-acetyl-D-hexosamine residues in N-acetyl-beta-D-hexosaminides.</text>
        <dbReference type="EC" id="3.2.1.52"/>
    </reaction>
</comment>
<evidence type="ECO:0000259" key="8">
    <source>
        <dbReference type="PROSITE" id="PS51820"/>
    </source>
</evidence>
<dbReference type="Gene3D" id="3.90.182.10">
    <property type="entry name" value="Toxin - Anthrax Protective Antigen,domain 1"/>
    <property type="match status" value="1"/>
</dbReference>
<feature type="domain" description="PA14" evidence="8">
    <location>
        <begin position="636"/>
        <end position="772"/>
    </location>
</feature>
<dbReference type="InterPro" id="IPR015882">
    <property type="entry name" value="HEX_bac_N"/>
</dbReference>
<evidence type="ECO:0000313" key="10">
    <source>
        <dbReference type="Proteomes" id="UP000198510"/>
    </source>
</evidence>
<proteinExistence type="inferred from homology"/>
<dbReference type="GO" id="GO:0030203">
    <property type="term" value="P:glycosaminoglycan metabolic process"/>
    <property type="evidence" value="ECO:0007669"/>
    <property type="project" value="TreeGrafter"/>
</dbReference>
<evidence type="ECO:0000313" key="9">
    <source>
        <dbReference type="EMBL" id="SDL95383.1"/>
    </source>
</evidence>
<keyword evidence="4" id="KW-0378">Hydrolase</keyword>
<dbReference type="PROSITE" id="PS51820">
    <property type="entry name" value="PA14"/>
    <property type="match status" value="1"/>
</dbReference>
<dbReference type="PANTHER" id="PTHR22600">
    <property type="entry name" value="BETA-HEXOSAMINIDASE"/>
    <property type="match status" value="1"/>
</dbReference>
<dbReference type="InterPro" id="IPR029018">
    <property type="entry name" value="Hex-like_dom2"/>
</dbReference>
<dbReference type="InterPro" id="IPR025705">
    <property type="entry name" value="Beta_hexosaminidase_sua/sub"/>
</dbReference>
<dbReference type="PRINTS" id="PR00738">
    <property type="entry name" value="GLHYDRLASE20"/>
</dbReference>
<dbReference type="Gene3D" id="3.30.379.10">
    <property type="entry name" value="Chitobiase/beta-hexosaminidase domain 2-like"/>
    <property type="match status" value="1"/>
</dbReference>
<dbReference type="SUPFAM" id="SSF56988">
    <property type="entry name" value="Anthrax protective antigen"/>
    <property type="match status" value="1"/>
</dbReference>
<dbReference type="Proteomes" id="UP000198510">
    <property type="component" value="Unassembled WGS sequence"/>
</dbReference>
<keyword evidence="5" id="KW-0326">Glycosidase</keyword>
<dbReference type="Pfam" id="PF02838">
    <property type="entry name" value="Glyco_hydro_20b"/>
    <property type="match status" value="1"/>
</dbReference>
<comment type="similarity">
    <text evidence="2">Belongs to the glycosyl hydrolase 20 family.</text>
</comment>
<accession>A0A1G9P9Z3</accession>
<evidence type="ECO:0000256" key="1">
    <source>
        <dbReference type="ARBA" id="ARBA00001231"/>
    </source>
</evidence>
<evidence type="ECO:0000256" key="6">
    <source>
        <dbReference type="PIRSR" id="PIRSR625705-1"/>
    </source>
</evidence>
<dbReference type="OrthoDB" id="9763537at2"/>
<dbReference type="Pfam" id="PF13290">
    <property type="entry name" value="CHB_HEX_C_1"/>
    <property type="match status" value="1"/>
</dbReference>
<dbReference type="SMART" id="SM00758">
    <property type="entry name" value="PA14"/>
    <property type="match status" value="1"/>
</dbReference>
<dbReference type="PANTHER" id="PTHR22600:SF57">
    <property type="entry name" value="BETA-N-ACETYLHEXOSAMINIDASE"/>
    <property type="match status" value="1"/>
</dbReference>
<dbReference type="PROSITE" id="PS51257">
    <property type="entry name" value="PROKAR_LIPOPROTEIN"/>
    <property type="match status" value="1"/>
</dbReference>
<dbReference type="EMBL" id="FNFO01000009">
    <property type="protein sequence ID" value="SDL95383.1"/>
    <property type="molecule type" value="Genomic_DNA"/>
</dbReference>
<dbReference type="SUPFAM" id="SSF51445">
    <property type="entry name" value="(Trans)glycosidases"/>
    <property type="match status" value="1"/>
</dbReference>
<keyword evidence="7" id="KW-0732">Signal</keyword>
<evidence type="ECO:0000256" key="7">
    <source>
        <dbReference type="SAM" id="SignalP"/>
    </source>
</evidence>
<protein>
    <recommendedName>
        <fullName evidence="3">beta-N-acetylhexosaminidase</fullName>
        <ecNumber evidence="3">3.2.1.52</ecNumber>
    </recommendedName>
</protein>
<evidence type="ECO:0000256" key="3">
    <source>
        <dbReference type="ARBA" id="ARBA00012663"/>
    </source>
</evidence>
<feature type="active site" description="Proton donor" evidence="6">
    <location>
        <position position="353"/>
    </location>
</feature>
<sequence>MKYTTPLILSLGLFFAACSPSTAPTEEAQTNKAQAKPRIGIVPQPVQLTTQTGQFALNDRTRVLYPAENADMVRTARYLAEQLSARTGLTIGTAAISAGPAAAEEGIVLELGDIASSNAEAYALTVDSKRVSLLANDPKGTFYGVQTLLQLLPLSLPGEAEPQTWTLPAVQIQDEPRFGYRGMHLDVGRHLFSVEEIKNYIDLLAMHKFNRFHWHLTEDQGWRIEIKQYPRLTQVGAYRKETVIGRKGPNNQYDGKRYGGFYTQDEVREVVKYAQDRFITIIPEIEMPGHSLAALSAYPELGCTDGPFEAATTWGVFEDIYCPSEQTFTFLEKVLLEVMDLFPSEYIHIGGDEAPKARWEESKLAQEVIRREGLKDEHELQTYFIERIEKFLNAKGRKLIGWDEILEGGLSPDATVMSWRGEAGGIEAARQHHDVIMTPTTYVYFDYLQSRSPEEPLGIGGYLPLENVYNYEPLPKELTAEEAKYILGAQANVWTEYISTPEHLEYMVLPRMAALAEVVWSPKEGRGWESFKSRMPQLYRRYYAQGLNFRVPEPVVTKRYQHVSQGDSIRLENTLGFGEVRYTTDGSVPTPNAKRYERPISVRKSTTIRAKTFLPDGRSSVTTITQALLDDELPIGTTYGLRYRYVEEDSLTAVPSFTQVKRMGETMEFRLSEAKTRGSRYAISFEGNLKITTEGLYTFYLTSQHGSRLFLNDQLIVDNDGLHPKQTKEGQITLAEGDYPIRVEYFDAAWGGDLQVMMEGPNFPKQEIPARLLYVKQ</sequence>
<reference evidence="9 10" key="1">
    <citation type="submission" date="2016-10" db="EMBL/GenBank/DDBJ databases">
        <authorList>
            <person name="de Groot N.N."/>
        </authorList>
    </citation>
    <scope>NUCLEOTIDE SEQUENCE [LARGE SCALE GENOMIC DNA]</scope>
    <source>
        <strain evidence="9 10">DSM 25186</strain>
    </source>
</reference>
<feature type="signal peptide" evidence="7">
    <location>
        <begin position="1"/>
        <end position="23"/>
    </location>
</feature>
<dbReference type="InterPro" id="IPR059177">
    <property type="entry name" value="GH29D-like_dom"/>
</dbReference>
<dbReference type="Pfam" id="PF07691">
    <property type="entry name" value="PA14"/>
    <property type="match status" value="1"/>
</dbReference>
<name>A0A1G9P9Z3_9BACT</name>
<dbReference type="Gene3D" id="3.20.20.80">
    <property type="entry name" value="Glycosidases"/>
    <property type="match status" value="1"/>
</dbReference>
<dbReference type="AlphaFoldDB" id="A0A1G9P9Z3"/>
<dbReference type="SUPFAM" id="SSF55545">
    <property type="entry name" value="beta-N-acetylhexosaminidase-like domain"/>
    <property type="match status" value="1"/>
</dbReference>
<dbReference type="STRING" id="1075417.SAMN05421823_109123"/>
<keyword evidence="10" id="KW-1185">Reference proteome</keyword>
<dbReference type="RefSeq" id="WP_089685632.1">
    <property type="nucleotide sequence ID" value="NZ_FNFO01000009.1"/>
</dbReference>
<evidence type="ECO:0000256" key="4">
    <source>
        <dbReference type="ARBA" id="ARBA00022801"/>
    </source>
</evidence>
<dbReference type="Pfam" id="PF00728">
    <property type="entry name" value="Glyco_hydro_20"/>
    <property type="match status" value="1"/>
</dbReference>
<feature type="chain" id="PRO_5011438506" description="beta-N-acetylhexosaminidase" evidence="7">
    <location>
        <begin position="24"/>
        <end position="777"/>
    </location>
</feature>
<dbReference type="InterPro" id="IPR015883">
    <property type="entry name" value="Glyco_hydro_20_cat"/>
</dbReference>
<dbReference type="GO" id="GO:0004563">
    <property type="term" value="F:beta-N-acetylhexosaminidase activity"/>
    <property type="evidence" value="ECO:0007669"/>
    <property type="project" value="UniProtKB-EC"/>
</dbReference>
<evidence type="ECO:0000256" key="5">
    <source>
        <dbReference type="ARBA" id="ARBA00023295"/>
    </source>
</evidence>
<dbReference type="InterPro" id="IPR011658">
    <property type="entry name" value="PA14_dom"/>
</dbReference>
<dbReference type="InterPro" id="IPR037524">
    <property type="entry name" value="PA14/GLEYA"/>
</dbReference>
<dbReference type="EC" id="3.2.1.52" evidence="3"/>
<evidence type="ECO:0000256" key="2">
    <source>
        <dbReference type="ARBA" id="ARBA00006285"/>
    </source>
</evidence>
<organism evidence="9 10">
    <name type="scientific">Catalinimonas alkaloidigena</name>
    <dbReference type="NCBI Taxonomy" id="1075417"/>
    <lineage>
        <taxon>Bacteria</taxon>
        <taxon>Pseudomonadati</taxon>
        <taxon>Bacteroidota</taxon>
        <taxon>Cytophagia</taxon>
        <taxon>Cytophagales</taxon>
        <taxon>Catalimonadaceae</taxon>
        <taxon>Catalinimonas</taxon>
    </lineage>
</organism>
<dbReference type="InterPro" id="IPR017853">
    <property type="entry name" value="GH"/>
</dbReference>
<dbReference type="GO" id="GO:0005975">
    <property type="term" value="P:carbohydrate metabolic process"/>
    <property type="evidence" value="ECO:0007669"/>
    <property type="project" value="InterPro"/>
</dbReference>
<dbReference type="GO" id="GO:0016020">
    <property type="term" value="C:membrane"/>
    <property type="evidence" value="ECO:0007669"/>
    <property type="project" value="TreeGrafter"/>
</dbReference>